<dbReference type="RefSeq" id="WP_184256804.1">
    <property type="nucleotide sequence ID" value="NZ_JACHIH010000009.1"/>
</dbReference>
<dbReference type="Proteomes" id="UP000542353">
    <property type="component" value="Unassembled WGS sequence"/>
</dbReference>
<evidence type="ECO:0000313" key="4">
    <source>
        <dbReference type="EMBL" id="MBB5047205.1"/>
    </source>
</evidence>
<keyword evidence="5" id="KW-1185">Reference proteome</keyword>
<evidence type="ECO:0000313" key="5">
    <source>
        <dbReference type="Proteomes" id="UP000542353"/>
    </source>
</evidence>
<feature type="compositionally biased region" description="Basic residues" evidence="2">
    <location>
        <begin position="149"/>
        <end position="164"/>
    </location>
</feature>
<feature type="region of interest" description="Disordered" evidence="2">
    <location>
        <begin position="123"/>
        <end position="164"/>
    </location>
</feature>
<reference evidence="4 5" key="1">
    <citation type="submission" date="2020-08" db="EMBL/GenBank/DDBJ databases">
        <title>Genomic Encyclopedia of Type Strains, Phase IV (KMG-IV): sequencing the most valuable type-strain genomes for metagenomic binning, comparative biology and taxonomic classification.</title>
        <authorList>
            <person name="Goeker M."/>
        </authorList>
    </citation>
    <scope>NUCLEOTIDE SEQUENCE [LARGE SCALE GENOMIC DNA]</scope>
    <source>
        <strain evidence="4 5">DSM 12706</strain>
    </source>
</reference>
<proteinExistence type="predicted"/>
<dbReference type="EMBL" id="JACHIH010000009">
    <property type="protein sequence ID" value="MBB5047205.1"/>
    <property type="molecule type" value="Genomic_DNA"/>
</dbReference>
<organism evidence="4 5">
    <name type="scientific">Rhodopseudomonas rhenobacensis</name>
    <dbReference type="NCBI Taxonomy" id="87461"/>
    <lineage>
        <taxon>Bacteria</taxon>
        <taxon>Pseudomonadati</taxon>
        <taxon>Pseudomonadota</taxon>
        <taxon>Alphaproteobacteria</taxon>
        <taxon>Hyphomicrobiales</taxon>
        <taxon>Nitrobacteraceae</taxon>
        <taxon>Rhodopseudomonas</taxon>
    </lineage>
</organism>
<protein>
    <submittedName>
        <fullName evidence="4">Uncharacterized protein</fullName>
    </submittedName>
</protein>
<keyword evidence="3" id="KW-1133">Transmembrane helix</keyword>
<keyword evidence="3" id="KW-0812">Transmembrane</keyword>
<dbReference type="AlphaFoldDB" id="A0A7W7Z3M6"/>
<gene>
    <name evidence="4" type="ORF">HNR60_001957</name>
</gene>
<evidence type="ECO:0000256" key="1">
    <source>
        <dbReference type="SAM" id="Coils"/>
    </source>
</evidence>
<name>A0A7W7Z3M6_9BRAD</name>
<evidence type="ECO:0000256" key="2">
    <source>
        <dbReference type="SAM" id="MobiDB-lite"/>
    </source>
</evidence>
<comment type="caution">
    <text evidence="4">The sequence shown here is derived from an EMBL/GenBank/DDBJ whole genome shotgun (WGS) entry which is preliminary data.</text>
</comment>
<sequence>MVESLPSEPAESTRRGAADPTKRLLVVALAALLIVGGAVAWRVTGNPAASPTVAKLAPPPKNPQLDALIETTRALQDSQQQAIDQLQEVQDLLRAQQAETKKASDRVAGLSARLDTLQQSFASIAPPVTEEAVPDKAEPAPRAQTSKAKSGRSARTKRQRNARR</sequence>
<feature type="transmembrane region" description="Helical" evidence="3">
    <location>
        <begin position="24"/>
        <end position="43"/>
    </location>
</feature>
<keyword evidence="3" id="KW-0472">Membrane</keyword>
<evidence type="ECO:0000256" key="3">
    <source>
        <dbReference type="SAM" id="Phobius"/>
    </source>
</evidence>
<accession>A0A7W7Z3M6</accession>
<feature type="coiled-coil region" evidence="1">
    <location>
        <begin position="79"/>
        <end position="106"/>
    </location>
</feature>
<keyword evidence="1" id="KW-0175">Coiled coil</keyword>